<comment type="caution">
    <text evidence="7">The sequence shown here is derived from an EMBL/GenBank/DDBJ whole genome shotgun (WGS) entry which is preliminary data.</text>
</comment>
<feature type="compositionally biased region" description="Polar residues" evidence="5">
    <location>
        <begin position="296"/>
        <end position="307"/>
    </location>
</feature>
<reference evidence="7 8" key="1">
    <citation type="journal article" date="2017" name="Genome Biol. Evol.">
        <title>Phytophthora megakarya and P. palmivora, closely related causal agents of cacao black pod rot, underwent increases in genome sizes and gene numbers by different mechanisms.</title>
        <authorList>
            <person name="Ali S.S."/>
            <person name="Shao J."/>
            <person name="Lary D.J."/>
            <person name="Kronmiller B."/>
            <person name="Shen D."/>
            <person name="Strem M.D."/>
            <person name="Amoako-Attah I."/>
            <person name="Akrofi A.Y."/>
            <person name="Begoude B.A."/>
            <person name="Ten Hoopen G.M."/>
            <person name="Coulibaly K."/>
            <person name="Kebe B.I."/>
            <person name="Melnick R.L."/>
            <person name="Guiltinan M.J."/>
            <person name="Tyler B.M."/>
            <person name="Meinhardt L.W."/>
            <person name="Bailey B.A."/>
        </authorList>
    </citation>
    <scope>NUCLEOTIDE SEQUENCE [LARGE SCALE GENOMIC DNA]</scope>
    <source>
        <strain evidence="8">sbr112.9</strain>
    </source>
</reference>
<accession>A0A2P4X904</accession>
<dbReference type="Gene3D" id="3.30.40.10">
    <property type="entry name" value="Zinc/RING finger domain, C3HC4 (zinc finger)"/>
    <property type="match status" value="1"/>
</dbReference>
<feature type="domain" description="FYVE-type" evidence="6">
    <location>
        <begin position="188"/>
        <end position="251"/>
    </location>
</feature>
<keyword evidence="1" id="KW-0479">Metal-binding</keyword>
<proteinExistence type="predicted"/>
<dbReference type="SUPFAM" id="SSF57903">
    <property type="entry name" value="FYVE/PHD zinc finger"/>
    <property type="match status" value="1"/>
</dbReference>
<gene>
    <name evidence="7" type="ORF">PHPALM_28887</name>
</gene>
<dbReference type="InterPro" id="IPR023393">
    <property type="entry name" value="START-like_dom_sf"/>
</dbReference>
<evidence type="ECO:0000256" key="5">
    <source>
        <dbReference type="SAM" id="MobiDB-lite"/>
    </source>
</evidence>
<dbReference type="InterPro" id="IPR013083">
    <property type="entry name" value="Znf_RING/FYVE/PHD"/>
</dbReference>
<dbReference type="InterPro" id="IPR052727">
    <property type="entry name" value="Rab4/Rab5_effector"/>
</dbReference>
<evidence type="ECO:0000256" key="4">
    <source>
        <dbReference type="PROSITE-ProRule" id="PRU00091"/>
    </source>
</evidence>
<keyword evidence="3" id="KW-0862">Zinc</keyword>
<feature type="region of interest" description="Disordered" evidence="5">
    <location>
        <begin position="382"/>
        <end position="413"/>
    </location>
</feature>
<organism evidence="7 8">
    <name type="scientific">Phytophthora palmivora</name>
    <dbReference type="NCBI Taxonomy" id="4796"/>
    <lineage>
        <taxon>Eukaryota</taxon>
        <taxon>Sar</taxon>
        <taxon>Stramenopiles</taxon>
        <taxon>Oomycota</taxon>
        <taxon>Peronosporomycetes</taxon>
        <taxon>Peronosporales</taxon>
        <taxon>Peronosporaceae</taxon>
        <taxon>Phytophthora</taxon>
    </lineage>
</organism>
<feature type="compositionally biased region" description="Acidic residues" evidence="5">
    <location>
        <begin position="473"/>
        <end position="486"/>
    </location>
</feature>
<keyword evidence="8" id="KW-1185">Reference proteome</keyword>
<feature type="region of interest" description="Disordered" evidence="5">
    <location>
        <begin position="464"/>
        <end position="527"/>
    </location>
</feature>
<dbReference type="AlphaFoldDB" id="A0A2P4X904"/>
<dbReference type="EMBL" id="NCKW01015694">
    <property type="protein sequence ID" value="POM62009.1"/>
    <property type="molecule type" value="Genomic_DNA"/>
</dbReference>
<protein>
    <recommendedName>
        <fullName evidence="6">FYVE-type domain-containing protein</fullName>
    </recommendedName>
</protein>
<evidence type="ECO:0000256" key="2">
    <source>
        <dbReference type="ARBA" id="ARBA00022771"/>
    </source>
</evidence>
<evidence type="ECO:0000313" key="7">
    <source>
        <dbReference type="EMBL" id="POM62009.1"/>
    </source>
</evidence>
<dbReference type="PROSITE" id="PS50178">
    <property type="entry name" value="ZF_FYVE"/>
    <property type="match status" value="1"/>
</dbReference>
<evidence type="ECO:0000256" key="1">
    <source>
        <dbReference type="ARBA" id="ARBA00022723"/>
    </source>
</evidence>
<dbReference type="Proteomes" id="UP000237271">
    <property type="component" value="Unassembled WGS sequence"/>
</dbReference>
<dbReference type="InterPro" id="IPR017455">
    <property type="entry name" value="Znf_FYVE-rel"/>
</dbReference>
<dbReference type="InterPro" id="IPR011011">
    <property type="entry name" value="Znf_FYVE_PHD"/>
</dbReference>
<dbReference type="GO" id="GO:0008270">
    <property type="term" value="F:zinc ion binding"/>
    <property type="evidence" value="ECO:0007669"/>
    <property type="project" value="UniProtKB-KW"/>
</dbReference>
<evidence type="ECO:0000259" key="6">
    <source>
        <dbReference type="PROSITE" id="PS50178"/>
    </source>
</evidence>
<feature type="compositionally biased region" description="Polar residues" evidence="5">
    <location>
        <begin position="347"/>
        <end position="356"/>
    </location>
</feature>
<feature type="region of interest" description="Disordered" evidence="5">
    <location>
        <begin position="265"/>
        <end position="356"/>
    </location>
</feature>
<dbReference type="CDD" id="cd00065">
    <property type="entry name" value="FYVE_like_SF"/>
    <property type="match status" value="1"/>
</dbReference>
<dbReference type="PANTHER" id="PTHR13510">
    <property type="entry name" value="FYVE-FINGER-CONTAINING RAB5 EFFECTOR PROTEIN RABENOSYN-5-RELATED"/>
    <property type="match status" value="1"/>
</dbReference>
<feature type="compositionally biased region" description="Low complexity" evidence="5">
    <location>
        <begin position="271"/>
        <end position="282"/>
    </location>
</feature>
<keyword evidence="2 4" id="KW-0863">Zinc-finger</keyword>
<dbReference type="PANTHER" id="PTHR13510:SF44">
    <property type="entry name" value="RABENOSYN-5"/>
    <property type="match status" value="1"/>
</dbReference>
<dbReference type="OrthoDB" id="110519at2759"/>
<evidence type="ECO:0000313" key="8">
    <source>
        <dbReference type="Proteomes" id="UP000237271"/>
    </source>
</evidence>
<name>A0A2P4X904_9STRA</name>
<feature type="compositionally biased region" description="Polar residues" evidence="5">
    <location>
        <begin position="382"/>
        <end position="400"/>
    </location>
</feature>
<evidence type="ECO:0000256" key="3">
    <source>
        <dbReference type="ARBA" id="ARBA00022833"/>
    </source>
</evidence>
<dbReference type="Gene3D" id="3.30.530.20">
    <property type="match status" value="1"/>
</dbReference>
<feature type="compositionally biased region" description="Low complexity" evidence="5">
    <location>
        <begin position="323"/>
        <end position="346"/>
    </location>
</feature>
<sequence>MTGTLEDVLLGLYATTNGALKTQRAIMHSDYLDAAVLHVLEEDPHSEEDTGFSYQFAGLKWLACAPTGKLVHKRDLCWHEELGRTQDAKGDDVAYLVMQSVRIDECPPFEQQGLTRSTAAVCYIFRPLPNNRVGVYMKGQHVVGGKSRSWSADSIMAELWLGVASALECAKAKRLSKLVSGKEMFITSAQSKTCDICDSKLKMLKTNQNCKICGKNVCDRCRMTKMIYPSRSTGNFPCSYFFCKPCLSDAKEKLYGRSAARISFHSEDSSGRSGSNRSGSPRYARAPSAGRPGLSMMSSSSDPTPGQRQRVPSHDQVGSATMSSYRGRVGRPSSPRSSSNSYTSVRATASSDPSMSSYNSQILNTVHTNDSLITARGVQNMRSYQPTGRSSGRSAGNCTATYPPRVQRTASDSLRRDMASRPYSNNLAPMQHTMTLPVNHPSLGGRYVGNQSIDSTYDVEGNETYRGHGFISDDSDLSDESSDEEQISSNCQRQPVKIYDADEGGVVEINRSSDSSSGSSTEPEPVDVFEQDKLKYINSFRTNDVRNASTVGGATVSSKGSNDQENLMERLVQINMAAEATYLMAKYNSNIQGKASR</sequence>